<gene>
    <name evidence="2" type="ORF">GCM10009663_24090</name>
</gene>
<keyword evidence="1" id="KW-0732">Signal</keyword>
<organism evidence="2 3">
    <name type="scientific">Kitasatospora arboriphila</name>
    <dbReference type="NCBI Taxonomy" id="258052"/>
    <lineage>
        <taxon>Bacteria</taxon>
        <taxon>Bacillati</taxon>
        <taxon>Actinomycetota</taxon>
        <taxon>Actinomycetes</taxon>
        <taxon>Kitasatosporales</taxon>
        <taxon>Streptomycetaceae</taxon>
        <taxon>Kitasatospora</taxon>
    </lineage>
</organism>
<keyword evidence="3" id="KW-1185">Reference proteome</keyword>
<protein>
    <recommendedName>
        <fullName evidence="4">Sensor domain-containing protein</fullName>
    </recommendedName>
</protein>
<sequence length="248" mass="25238">MPHRPTALLCCAALFAAGGCTTVSASADRVPKPAGHVLDAAALRAAAVTGADLGSGWTVTVAAPEQGSAAPRAAREVADVPECQPVLDLLAPAGARSGPLAEADLSAARAGRPRETVHAGLFAFEPGRAELVRSALDRLFPRCRAFRSTPAAGPVRGLAGKGAPAKPVPVLHRLQRSDAAVPEGVDAVTAFTLTDESGGSAVTRRAVVARVGAALALFVTLGGAREPVPAPDERLVRMQAVRLRAAQH</sequence>
<reference evidence="2 3" key="1">
    <citation type="journal article" date="2019" name="Int. J. Syst. Evol. Microbiol.">
        <title>The Global Catalogue of Microorganisms (GCM) 10K type strain sequencing project: providing services to taxonomists for standard genome sequencing and annotation.</title>
        <authorList>
            <consortium name="The Broad Institute Genomics Platform"/>
            <consortium name="The Broad Institute Genome Sequencing Center for Infectious Disease"/>
            <person name="Wu L."/>
            <person name="Ma J."/>
        </authorList>
    </citation>
    <scope>NUCLEOTIDE SEQUENCE [LARGE SCALE GENOMIC DNA]</scope>
    <source>
        <strain evidence="2 3">JCM 13002</strain>
    </source>
</reference>
<dbReference type="PROSITE" id="PS51257">
    <property type="entry name" value="PROKAR_LIPOPROTEIN"/>
    <property type="match status" value="1"/>
</dbReference>
<name>A0ABN1TFJ2_9ACTN</name>
<evidence type="ECO:0000256" key="1">
    <source>
        <dbReference type="SAM" id="SignalP"/>
    </source>
</evidence>
<evidence type="ECO:0000313" key="2">
    <source>
        <dbReference type="EMBL" id="GAA1080599.1"/>
    </source>
</evidence>
<dbReference type="RefSeq" id="WP_344623536.1">
    <property type="nucleotide sequence ID" value="NZ_BAAALD010000017.1"/>
</dbReference>
<dbReference type="Proteomes" id="UP001499987">
    <property type="component" value="Unassembled WGS sequence"/>
</dbReference>
<proteinExistence type="predicted"/>
<accession>A0ABN1TFJ2</accession>
<evidence type="ECO:0008006" key="4">
    <source>
        <dbReference type="Google" id="ProtNLM"/>
    </source>
</evidence>
<evidence type="ECO:0000313" key="3">
    <source>
        <dbReference type="Proteomes" id="UP001499987"/>
    </source>
</evidence>
<comment type="caution">
    <text evidence="2">The sequence shown here is derived from an EMBL/GenBank/DDBJ whole genome shotgun (WGS) entry which is preliminary data.</text>
</comment>
<feature type="signal peptide" evidence="1">
    <location>
        <begin position="1"/>
        <end position="25"/>
    </location>
</feature>
<feature type="chain" id="PRO_5046808566" description="Sensor domain-containing protein" evidence="1">
    <location>
        <begin position="26"/>
        <end position="248"/>
    </location>
</feature>
<dbReference type="EMBL" id="BAAALD010000017">
    <property type="protein sequence ID" value="GAA1080599.1"/>
    <property type="molecule type" value="Genomic_DNA"/>
</dbReference>